<dbReference type="EMBL" id="CP003355">
    <property type="protein sequence ID" value="AHD07291.1"/>
    <property type="molecule type" value="Genomic_DNA"/>
</dbReference>
<dbReference type="InterPro" id="IPR019887">
    <property type="entry name" value="Tscrpt_reg_AsnC/Lrp_C"/>
</dbReference>
<dbReference type="SUPFAM" id="SSF46785">
    <property type="entry name" value="Winged helix' DNA-binding domain"/>
    <property type="match status" value="1"/>
</dbReference>
<dbReference type="SMART" id="SM00344">
    <property type="entry name" value="HTH_ASNC"/>
    <property type="match status" value="1"/>
</dbReference>
<dbReference type="InterPro" id="IPR036388">
    <property type="entry name" value="WH-like_DNA-bd_sf"/>
</dbReference>
<dbReference type="PATRIC" id="fig|697284.3.peg.3380"/>
<dbReference type="Pfam" id="PF13412">
    <property type="entry name" value="HTH_24"/>
    <property type="match status" value="1"/>
</dbReference>
<dbReference type="SUPFAM" id="SSF54909">
    <property type="entry name" value="Dimeric alpha+beta barrel"/>
    <property type="match status" value="1"/>
</dbReference>
<reference evidence="2 3" key="1">
    <citation type="journal article" date="2014" name="PLoS ONE">
        <title>How to Kill the Honey Bee Larva: Genomic Potential and Virulence Mechanisms of Paenibacillus larvae.</title>
        <authorList>
            <person name="Djukic M."/>
            <person name="Brzuszkiewicz E."/>
            <person name="Funfhaus A."/>
            <person name="Voss J."/>
            <person name="Gollnow K."/>
            <person name="Poppinga L."/>
            <person name="Liesegang H."/>
            <person name="Garcia-Gonzalez E."/>
            <person name="Genersch E."/>
            <person name="Daniel R."/>
        </authorList>
    </citation>
    <scope>NUCLEOTIDE SEQUENCE [LARGE SCALE GENOMIC DNA]</scope>
    <source>
        <strain evidence="2 3">DSM 25430</strain>
    </source>
</reference>
<feature type="domain" description="Transcription regulator AsnC/Lrp ligand binding" evidence="1">
    <location>
        <begin position="88"/>
        <end position="159"/>
    </location>
</feature>
<sequence length="181" mass="20695">MNKDGSAVQLWEISRRNEMDDFKLKVLELLKEDARRGSDLIATMLGANEEQVAKAIKEMEEENIIVKYATVLNWAKVDSDKVTALIEVQITPERGTGFDAIAERIYLFPEVKAVYLMSGSYDLQVEIEGRTLQEVSSFVSTKLSTLDRVLSTKTHFILKKYKHDGIIFEDHEDDHRMLISP</sequence>
<accession>V9W8E3</accession>
<protein>
    <submittedName>
        <fullName evidence="2">Transcriptional regulator, AsnC family</fullName>
    </submittedName>
</protein>
<gene>
    <name evidence="2" type="ORF">ERIC2_c35690</name>
</gene>
<organism evidence="2 3">
    <name type="scientific">Paenibacillus larvae subsp. larvae DSM 25430</name>
    <dbReference type="NCBI Taxonomy" id="697284"/>
    <lineage>
        <taxon>Bacteria</taxon>
        <taxon>Bacillati</taxon>
        <taxon>Bacillota</taxon>
        <taxon>Bacilli</taxon>
        <taxon>Bacillales</taxon>
        <taxon>Paenibacillaceae</taxon>
        <taxon>Paenibacillus</taxon>
    </lineage>
</organism>
<dbReference type="InterPro" id="IPR050684">
    <property type="entry name" value="HTH-Siroheme_Decarb"/>
</dbReference>
<evidence type="ECO:0000259" key="1">
    <source>
        <dbReference type="Pfam" id="PF01037"/>
    </source>
</evidence>
<evidence type="ECO:0000313" key="2">
    <source>
        <dbReference type="EMBL" id="AHD07291.1"/>
    </source>
</evidence>
<proteinExistence type="predicted"/>
<keyword evidence="3" id="KW-1185">Reference proteome</keyword>
<dbReference type="Proteomes" id="UP000029431">
    <property type="component" value="Chromosome"/>
</dbReference>
<dbReference type="Pfam" id="PF01037">
    <property type="entry name" value="AsnC_trans_reg"/>
    <property type="match status" value="1"/>
</dbReference>
<dbReference type="AlphaFoldDB" id="V9W8E3"/>
<dbReference type="eggNOG" id="COG1522">
    <property type="taxonomic scope" value="Bacteria"/>
</dbReference>
<dbReference type="InterPro" id="IPR011008">
    <property type="entry name" value="Dimeric_a/b-barrel"/>
</dbReference>
<dbReference type="Gene3D" id="3.30.70.920">
    <property type="match status" value="1"/>
</dbReference>
<name>V9W8E3_9BACL</name>
<dbReference type="InterPro" id="IPR036390">
    <property type="entry name" value="WH_DNA-bd_sf"/>
</dbReference>
<dbReference type="HOGENOM" id="CLU_091233_1_0_9"/>
<dbReference type="PANTHER" id="PTHR43413">
    <property type="entry name" value="TRANSCRIPTIONAL REGULATOR, ASNC FAMILY"/>
    <property type="match status" value="1"/>
</dbReference>
<dbReference type="InterPro" id="IPR019888">
    <property type="entry name" value="Tscrpt_reg_AsnC-like"/>
</dbReference>
<dbReference type="Gene3D" id="1.10.10.10">
    <property type="entry name" value="Winged helix-like DNA-binding domain superfamily/Winged helix DNA-binding domain"/>
    <property type="match status" value="1"/>
</dbReference>
<dbReference type="KEGG" id="plv:ERIC2_c35690"/>
<evidence type="ECO:0000313" key="3">
    <source>
        <dbReference type="Proteomes" id="UP000029431"/>
    </source>
</evidence>
<dbReference type="PANTHER" id="PTHR43413:SF7">
    <property type="entry name" value="HTH-TYPE TRANSCRIPTIONAL REGULATOR PTR2"/>
    <property type="match status" value="1"/>
</dbReference>